<sequence>MPPVAIAVASGIVAGITASSVVIGLAVGLGTIALTNAMKPEIPNPGDDVERAQSLITSAISPRRGIYGTVVVGGTLFAYGKAKDGFGDDAKQYHVMGVALAGHKCESAALYEVNGKPASLANATSGFHLGGQTTANSLLTSTITGFGANHIGHGITYAAVKVPIDPETLAQGLRKVTFTVKGRKVYDPARTPPWVATVPSERIQNQPGPGQITRYCAPWITCGFSVTSRYH</sequence>
<organism evidence="2 3">
    <name type="scientific">Salinimonas marina</name>
    <dbReference type="NCBI Taxonomy" id="2785918"/>
    <lineage>
        <taxon>Bacteria</taxon>
        <taxon>Pseudomonadati</taxon>
        <taxon>Pseudomonadota</taxon>
        <taxon>Gammaproteobacteria</taxon>
        <taxon>Alteromonadales</taxon>
        <taxon>Alteromonadaceae</taxon>
        <taxon>Alteromonas/Salinimonas group</taxon>
        <taxon>Salinimonas</taxon>
    </lineage>
</organism>
<evidence type="ECO:0000256" key="1">
    <source>
        <dbReference type="SAM" id="Phobius"/>
    </source>
</evidence>
<name>A0A7S9DZ19_9ALTE</name>
<dbReference type="EMBL" id="CP064795">
    <property type="protein sequence ID" value="QPG06567.1"/>
    <property type="molecule type" value="Genomic_DNA"/>
</dbReference>
<dbReference type="AlphaFoldDB" id="A0A7S9DZ19"/>
<keyword evidence="1" id="KW-0812">Transmembrane</keyword>
<accession>A0A7S9DZ19</accession>
<protein>
    <submittedName>
        <fullName evidence="2">Uncharacterized protein</fullName>
    </submittedName>
</protein>
<dbReference type="KEGG" id="smaa:IT774_05180"/>
<proteinExistence type="predicted"/>
<dbReference type="RefSeq" id="WP_195811643.1">
    <property type="nucleotide sequence ID" value="NZ_CP064795.1"/>
</dbReference>
<evidence type="ECO:0000313" key="2">
    <source>
        <dbReference type="EMBL" id="QPG06567.1"/>
    </source>
</evidence>
<evidence type="ECO:0000313" key="3">
    <source>
        <dbReference type="Proteomes" id="UP000595095"/>
    </source>
</evidence>
<keyword evidence="1" id="KW-0472">Membrane</keyword>
<keyword evidence="1" id="KW-1133">Transmembrane helix</keyword>
<gene>
    <name evidence="2" type="ORF">IT774_05180</name>
</gene>
<feature type="transmembrane region" description="Helical" evidence="1">
    <location>
        <begin position="6"/>
        <end position="34"/>
    </location>
</feature>
<keyword evidence="3" id="KW-1185">Reference proteome</keyword>
<reference evidence="2 3" key="1">
    <citation type="submission" date="2020-11" db="EMBL/GenBank/DDBJ databases">
        <title>Complete genome sequence for Salinimonas sp. strain G2-b.</title>
        <authorList>
            <person name="Park S.-J."/>
        </authorList>
    </citation>
    <scope>NUCLEOTIDE SEQUENCE [LARGE SCALE GENOMIC DNA]</scope>
    <source>
        <strain evidence="2 3">G2-b</strain>
    </source>
</reference>
<dbReference type="Proteomes" id="UP000595095">
    <property type="component" value="Chromosome"/>
</dbReference>